<feature type="transmembrane region" description="Helical" evidence="9">
    <location>
        <begin position="70"/>
        <end position="88"/>
    </location>
</feature>
<accession>A0A931I1T3</accession>
<evidence type="ECO:0000313" key="11">
    <source>
        <dbReference type="EMBL" id="MBH0237691.1"/>
    </source>
</evidence>
<dbReference type="RefSeq" id="WP_197310774.1">
    <property type="nucleotide sequence ID" value="NZ_JADZLT010000049.1"/>
</dbReference>
<organism evidence="11 12">
    <name type="scientific">Methylobrevis albus</name>
    <dbReference type="NCBI Taxonomy" id="2793297"/>
    <lineage>
        <taxon>Bacteria</taxon>
        <taxon>Pseudomonadati</taxon>
        <taxon>Pseudomonadota</taxon>
        <taxon>Alphaproteobacteria</taxon>
        <taxon>Hyphomicrobiales</taxon>
        <taxon>Pleomorphomonadaceae</taxon>
        <taxon>Methylobrevis</taxon>
    </lineage>
</organism>
<dbReference type="GO" id="GO:0015740">
    <property type="term" value="P:C4-dicarboxylate transport"/>
    <property type="evidence" value="ECO:0007669"/>
    <property type="project" value="TreeGrafter"/>
</dbReference>
<comment type="similarity">
    <text evidence="8 9">Belongs to the TRAP transporter small permease family.</text>
</comment>
<reference evidence="11" key="1">
    <citation type="submission" date="2020-12" db="EMBL/GenBank/DDBJ databases">
        <title>Methylobrevis albus sp. nov., isolated from fresh water lack sediment.</title>
        <authorList>
            <person name="Zou Q."/>
        </authorList>
    </citation>
    <scope>NUCLEOTIDE SEQUENCE</scope>
    <source>
        <strain evidence="11">L22</strain>
    </source>
</reference>
<dbReference type="InterPro" id="IPR007387">
    <property type="entry name" value="TRAP_DctQ"/>
</dbReference>
<keyword evidence="6 9" id="KW-1133">Transmembrane helix</keyword>
<feature type="transmembrane region" description="Helical" evidence="9">
    <location>
        <begin position="34"/>
        <end position="55"/>
    </location>
</feature>
<evidence type="ECO:0000256" key="7">
    <source>
        <dbReference type="ARBA" id="ARBA00023136"/>
    </source>
</evidence>
<feature type="transmembrane region" description="Helical" evidence="9">
    <location>
        <begin position="109"/>
        <end position="130"/>
    </location>
</feature>
<keyword evidence="3" id="KW-1003">Cell membrane</keyword>
<comment type="subcellular location">
    <subcellularLocation>
        <location evidence="1 9">Cell inner membrane</location>
        <topology evidence="1 9">Multi-pass membrane protein</topology>
    </subcellularLocation>
</comment>
<dbReference type="InterPro" id="IPR055348">
    <property type="entry name" value="DctQ"/>
</dbReference>
<comment type="subunit">
    <text evidence="9">The complex comprises the extracytoplasmic solute receptor protein and the two transmembrane proteins.</text>
</comment>
<keyword evidence="12" id="KW-1185">Reference proteome</keyword>
<comment type="caution">
    <text evidence="11">The sequence shown here is derived from an EMBL/GenBank/DDBJ whole genome shotgun (WGS) entry which is preliminary data.</text>
</comment>
<gene>
    <name evidence="11" type="ORF">I5731_07660</name>
</gene>
<dbReference type="AlphaFoldDB" id="A0A931I1T3"/>
<feature type="domain" description="Tripartite ATP-independent periplasmic transporters DctQ component" evidence="10">
    <location>
        <begin position="46"/>
        <end position="175"/>
    </location>
</feature>
<evidence type="ECO:0000256" key="2">
    <source>
        <dbReference type="ARBA" id="ARBA00022448"/>
    </source>
</evidence>
<dbReference type="GO" id="GO:0005886">
    <property type="term" value="C:plasma membrane"/>
    <property type="evidence" value="ECO:0007669"/>
    <property type="project" value="UniProtKB-SubCell"/>
</dbReference>
<proteinExistence type="inferred from homology"/>
<dbReference type="EMBL" id="JADZLT010000049">
    <property type="protein sequence ID" value="MBH0237691.1"/>
    <property type="molecule type" value="Genomic_DNA"/>
</dbReference>
<keyword evidence="7 9" id="KW-0472">Membrane</keyword>
<keyword evidence="5 9" id="KW-0812">Transmembrane</keyword>
<evidence type="ECO:0000256" key="9">
    <source>
        <dbReference type="RuleBase" id="RU369079"/>
    </source>
</evidence>
<comment type="function">
    <text evidence="9">Part of the tripartite ATP-independent periplasmic (TRAP) transport system.</text>
</comment>
<dbReference type="PANTHER" id="PTHR35011">
    <property type="entry name" value="2,3-DIKETO-L-GULONATE TRAP TRANSPORTER SMALL PERMEASE PROTEIN YIAM"/>
    <property type="match status" value="1"/>
</dbReference>
<dbReference type="Pfam" id="PF04290">
    <property type="entry name" value="DctQ"/>
    <property type="match status" value="1"/>
</dbReference>
<evidence type="ECO:0000259" key="10">
    <source>
        <dbReference type="Pfam" id="PF04290"/>
    </source>
</evidence>
<dbReference type="GO" id="GO:0022857">
    <property type="term" value="F:transmembrane transporter activity"/>
    <property type="evidence" value="ECO:0007669"/>
    <property type="project" value="UniProtKB-UniRule"/>
</dbReference>
<evidence type="ECO:0000256" key="8">
    <source>
        <dbReference type="ARBA" id="ARBA00038436"/>
    </source>
</evidence>
<keyword evidence="4 9" id="KW-0997">Cell inner membrane</keyword>
<evidence type="ECO:0000313" key="12">
    <source>
        <dbReference type="Proteomes" id="UP000631694"/>
    </source>
</evidence>
<name>A0A931I1T3_9HYPH</name>
<evidence type="ECO:0000256" key="4">
    <source>
        <dbReference type="ARBA" id="ARBA00022519"/>
    </source>
</evidence>
<keyword evidence="2 9" id="KW-0813">Transport</keyword>
<evidence type="ECO:0000256" key="5">
    <source>
        <dbReference type="ARBA" id="ARBA00022692"/>
    </source>
</evidence>
<evidence type="ECO:0000256" key="3">
    <source>
        <dbReference type="ARBA" id="ARBA00022475"/>
    </source>
</evidence>
<sequence>MPTSRENYEAGDPAVAGGAFFVASYRILHRLGTVALWIAATGLAFMTAFTAWQVFSRYVLNQSPSWTEPVALLLMGWFIFLGAAVGVREDTHLGFDVIVVLSGRRMRKVLLTIRDLATLGFGGAMAWYGLLLAIGTWSATMPALGIPASAGYASVVIGGVLIVLFSLERLARRFAGLEIA</sequence>
<dbReference type="Proteomes" id="UP000631694">
    <property type="component" value="Unassembled WGS sequence"/>
</dbReference>
<protein>
    <recommendedName>
        <fullName evidence="9">TRAP transporter small permease protein</fullName>
    </recommendedName>
</protein>
<evidence type="ECO:0000256" key="6">
    <source>
        <dbReference type="ARBA" id="ARBA00022989"/>
    </source>
</evidence>
<dbReference type="PANTHER" id="PTHR35011:SF11">
    <property type="entry name" value="TRAP TRANSPORTER SMALL PERMEASE PROTEIN"/>
    <property type="match status" value="1"/>
</dbReference>
<feature type="transmembrane region" description="Helical" evidence="9">
    <location>
        <begin position="150"/>
        <end position="167"/>
    </location>
</feature>
<evidence type="ECO:0000256" key="1">
    <source>
        <dbReference type="ARBA" id="ARBA00004429"/>
    </source>
</evidence>